<dbReference type="HAMAP" id="MF_03193">
    <property type="entry name" value="COQ6_monooxygenase"/>
    <property type="match status" value="1"/>
</dbReference>
<dbReference type="InterPro" id="IPR010971">
    <property type="entry name" value="UbiH/COQ6"/>
</dbReference>
<comment type="catalytic activity">
    <reaction evidence="11">
        <text>a 4-hydroxy-3-(all-trans-polyprenyl)benzoate + 2 reduced [2Fe-2S]-[ferredoxin] + O2 + 2 H(+) = a 3,4-dihydroxy-5-(all-trans-polyprenyl)benzoate + 2 oxidized [2Fe-2S]-[ferredoxin] + H2O</text>
        <dbReference type="Rhea" id="RHEA:81195"/>
        <dbReference type="Rhea" id="RHEA-COMP:9514"/>
        <dbReference type="Rhea" id="RHEA-COMP:10000"/>
        <dbReference type="Rhea" id="RHEA-COMP:10001"/>
        <dbReference type="Rhea" id="RHEA-COMP:10930"/>
        <dbReference type="ChEBI" id="CHEBI:15377"/>
        <dbReference type="ChEBI" id="CHEBI:15378"/>
        <dbReference type="ChEBI" id="CHEBI:15379"/>
        <dbReference type="ChEBI" id="CHEBI:33737"/>
        <dbReference type="ChEBI" id="CHEBI:33738"/>
        <dbReference type="ChEBI" id="CHEBI:64694"/>
        <dbReference type="ChEBI" id="CHEBI:78396"/>
        <dbReference type="EC" id="1.14.15.45"/>
    </reaction>
</comment>
<evidence type="ECO:0000256" key="9">
    <source>
        <dbReference type="ARBA" id="ARBA00023128"/>
    </source>
</evidence>
<keyword evidence="10 11" id="KW-0472">Membrane</keyword>
<evidence type="ECO:0000313" key="13">
    <source>
        <dbReference type="EMBL" id="KAL0953694.1"/>
    </source>
</evidence>
<evidence type="ECO:0000256" key="7">
    <source>
        <dbReference type="ARBA" id="ARBA00023002"/>
    </source>
</evidence>
<dbReference type="EC" id="1.14.15.46" evidence="11"/>
<dbReference type="InterPro" id="IPR051205">
    <property type="entry name" value="UbiH/COQ6_monooxygenase"/>
</dbReference>
<feature type="domain" description="FAD-binding" evidence="12">
    <location>
        <begin position="42"/>
        <end position="290"/>
    </location>
</feature>
<dbReference type="Gene3D" id="3.50.50.60">
    <property type="entry name" value="FAD/NAD(P)-binding domain"/>
    <property type="match status" value="2"/>
</dbReference>
<reference evidence="14" key="1">
    <citation type="submission" date="2024-06" db="EMBL/GenBank/DDBJ databases">
        <title>Multi-omics analyses provide insights into the biosynthesis of the anticancer antibiotic pleurotin in Hohenbuehelia grisea.</title>
        <authorList>
            <person name="Weaver J.A."/>
            <person name="Alberti F."/>
        </authorList>
    </citation>
    <scope>NUCLEOTIDE SEQUENCE [LARGE SCALE GENOMIC DNA]</scope>
    <source>
        <strain evidence="14">T-177</strain>
    </source>
</reference>
<keyword evidence="8 11" id="KW-0503">Monooxygenase</keyword>
<evidence type="ECO:0000256" key="8">
    <source>
        <dbReference type="ARBA" id="ARBA00023033"/>
    </source>
</evidence>
<evidence type="ECO:0000256" key="3">
    <source>
        <dbReference type="ARBA" id="ARBA00022630"/>
    </source>
</evidence>
<organism evidence="13 14">
    <name type="scientific">Hohenbuehelia grisea</name>
    <dbReference type="NCBI Taxonomy" id="104357"/>
    <lineage>
        <taxon>Eukaryota</taxon>
        <taxon>Fungi</taxon>
        <taxon>Dikarya</taxon>
        <taxon>Basidiomycota</taxon>
        <taxon>Agaricomycotina</taxon>
        <taxon>Agaricomycetes</taxon>
        <taxon>Agaricomycetidae</taxon>
        <taxon>Agaricales</taxon>
        <taxon>Pleurotineae</taxon>
        <taxon>Pleurotaceae</taxon>
        <taxon>Hohenbuehelia</taxon>
    </lineage>
</organism>
<dbReference type="PROSITE" id="PS01304">
    <property type="entry name" value="UBIH"/>
    <property type="match status" value="1"/>
</dbReference>
<keyword evidence="4 11" id="KW-0831">Ubiquinone biosynthesis</keyword>
<dbReference type="EMBL" id="JASNQZ010000008">
    <property type="protein sequence ID" value="KAL0953694.1"/>
    <property type="molecule type" value="Genomic_DNA"/>
</dbReference>
<dbReference type="NCBIfam" id="TIGR01988">
    <property type="entry name" value="Ubi-OHases"/>
    <property type="match status" value="1"/>
</dbReference>
<evidence type="ECO:0000313" key="14">
    <source>
        <dbReference type="Proteomes" id="UP001556367"/>
    </source>
</evidence>
<dbReference type="EC" id="1.14.15.45" evidence="11"/>
<dbReference type="Pfam" id="PF01494">
    <property type="entry name" value="FAD_binding_3"/>
    <property type="match status" value="2"/>
</dbReference>
<dbReference type="InterPro" id="IPR018168">
    <property type="entry name" value="Ubi_Hdrlase_CS"/>
</dbReference>
<dbReference type="InterPro" id="IPR000689">
    <property type="entry name" value="UbQ_mOase_COQ6"/>
</dbReference>
<dbReference type="PANTHER" id="PTHR43876:SF7">
    <property type="entry name" value="UBIQUINONE BIOSYNTHESIS MONOOXYGENASE COQ6, MITOCHONDRIAL"/>
    <property type="match status" value="1"/>
</dbReference>
<dbReference type="PRINTS" id="PR00420">
    <property type="entry name" value="RNGMNOXGNASE"/>
</dbReference>
<comment type="caution">
    <text evidence="13">The sequence shown here is derived from an EMBL/GenBank/DDBJ whole genome shotgun (WGS) entry which is preliminary data.</text>
</comment>
<comment type="pathway">
    <text evidence="11">Cofactor biosynthesis; ubiquinone biosynthesis.</text>
</comment>
<comment type="subunit">
    <text evidence="11">Component of a multi-subunit COQ enzyme complex, composed of at least COQ3, COQ4, COQ5, COQ6, COQ7 and COQ9.</text>
</comment>
<keyword evidence="5 11" id="KW-0999">Mitochondrion inner membrane</keyword>
<feature type="domain" description="FAD-binding" evidence="12">
    <location>
        <begin position="406"/>
        <end position="481"/>
    </location>
</feature>
<accession>A0ABR3JDI3</accession>
<dbReference type="SUPFAM" id="SSF51905">
    <property type="entry name" value="FAD/NAD(P)-binding domain"/>
    <property type="match status" value="1"/>
</dbReference>
<evidence type="ECO:0000256" key="10">
    <source>
        <dbReference type="ARBA" id="ARBA00023136"/>
    </source>
</evidence>
<sequence>MTFTTATRSLRSSAQRLRKCSVNRHMRRGYAEAVASAQNHEECDIVIVGGGPVGLGFASALASNAAVRDTLRVVLVEAGDLSKVHDWQIAPEHYSNRVSSLTNASQSFLQGTGAWEYVEQGRTNPVEDMQVWDGVSDARIAFHASDMFPGSSSELPQMARLTENLNLQRGLLRHLRTTPQIQLMDKTKVKNIIRDESSGNWPIVQLNNNRSLRARLLVGADGFNSPVRSYAKIPAFGWSYNTQAIVATMNHPPPSPYLRPDGFNTTAYQRFLPTGPIAFLPLSPTVSSLVWSINPPELSKVLSANPAILKIMINAAFRLPEQSMRYLYDFVSGSVDRAESLSEELVRKEVQWREQAHGIAATSAYASSLVGANEVGIPPADADMVPPLVTSIQPGTVASFPLKFNHAEGYIGEGHAARTVLVGDAAHSVHPLAGQGLNLGLADVECLSRCVANAVNQGGDVGSYTALLPYTQERYPANHTLMSAVDKLHKLYSTTAAPVVWARGVGLEVLNELDSIKAAFMMAAGAQVRNPPSEPGSAQTREHANAWATAAASVEGAMNGIGIAKAVGGGLAGVLGDRLQDLGRSLGRGGTRPKN</sequence>
<dbReference type="InterPro" id="IPR002938">
    <property type="entry name" value="FAD-bd"/>
</dbReference>
<protein>
    <recommendedName>
        <fullName evidence="11">Ubiquinone biosynthesis monooxygenase COQ6, mitochondrial</fullName>
        <ecNumber evidence="11">1.14.15.45</ecNumber>
    </recommendedName>
    <alternativeName>
        <fullName evidence="11">2-methoxy-6-polyprenolphenol 4-hydroxylase</fullName>
        <ecNumber evidence="11">1.14.15.46</ecNumber>
    </alternativeName>
</protein>
<comment type="function">
    <text evidence="11">FAD-dependent monooxygenase required for two non-consecutive steps during ubiquinone biosynthesis. Required for the C5-ring hydroxylation during ubiquinone biosynthesis by catalyzing the hydroxylation of 4-hydroxy-3-(all-trans-polyprenyl)benzoic acid to 3,4-dihydroxy-5-(all-trans-polyprenyl)benzoic acid. Also acts downstream of coq4, for the C1-hydroxylation during ubiquinone biosynthesis by catalyzing the hydroxylation of 2-methoxy-6-(all-trans-polyprenyl)phenol to 2-methoxy-6-(all-trans-polyprenyl)benzene-1,4-diol. The electrons required for the hydroxylation reaction are funneled indirectly to coq6 from NADPH via a ferredoxin/ferredoxin reductase system.</text>
</comment>
<evidence type="ECO:0000256" key="4">
    <source>
        <dbReference type="ARBA" id="ARBA00022688"/>
    </source>
</evidence>
<dbReference type="PANTHER" id="PTHR43876">
    <property type="entry name" value="UBIQUINONE BIOSYNTHESIS MONOOXYGENASE COQ6, MITOCHONDRIAL"/>
    <property type="match status" value="1"/>
</dbReference>
<evidence type="ECO:0000256" key="2">
    <source>
        <dbReference type="ARBA" id="ARBA00005349"/>
    </source>
</evidence>
<comment type="cofactor">
    <cofactor evidence="1 11">
        <name>FAD</name>
        <dbReference type="ChEBI" id="CHEBI:57692"/>
    </cofactor>
</comment>
<keyword evidence="9 11" id="KW-0496">Mitochondrion</keyword>
<comment type="similarity">
    <text evidence="2 11">Belongs to the UbiH/COQ6 family.</text>
</comment>
<keyword evidence="3 11" id="KW-0285">Flavoprotein</keyword>
<evidence type="ECO:0000259" key="12">
    <source>
        <dbReference type="Pfam" id="PF01494"/>
    </source>
</evidence>
<evidence type="ECO:0000256" key="6">
    <source>
        <dbReference type="ARBA" id="ARBA00022827"/>
    </source>
</evidence>
<name>A0ABR3JDI3_9AGAR</name>
<evidence type="ECO:0000256" key="11">
    <source>
        <dbReference type="HAMAP-Rule" id="MF_03193"/>
    </source>
</evidence>
<comment type="subcellular location">
    <subcellularLocation>
        <location evidence="11">Mitochondrion inner membrane</location>
        <topology evidence="11">Peripheral membrane protein</topology>
        <orientation evidence="11">Matrix side</orientation>
    </subcellularLocation>
</comment>
<dbReference type="InterPro" id="IPR036188">
    <property type="entry name" value="FAD/NAD-bd_sf"/>
</dbReference>
<keyword evidence="7 11" id="KW-0560">Oxidoreductase</keyword>
<evidence type="ECO:0000256" key="5">
    <source>
        <dbReference type="ARBA" id="ARBA00022792"/>
    </source>
</evidence>
<keyword evidence="6 11" id="KW-0274">FAD</keyword>
<dbReference type="Proteomes" id="UP001556367">
    <property type="component" value="Unassembled WGS sequence"/>
</dbReference>
<comment type="catalytic activity">
    <reaction evidence="11">
        <text>a 2-methoxy-6-(all-trans-polyprenyl)phenol + 2 reduced [2Fe-2S]-[ferredoxin] + O2 + 2 H(+) = a 2-methoxy-6-(all-trans-polyprenyl)benzene-1,4-diol + 2 oxidized [2Fe-2S]-[ferredoxin] + H2O</text>
        <dbReference type="Rhea" id="RHEA:81183"/>
        <dbReference type="Rhea" id="RHEA-COMP:9551"/>
        <dbReference type="Rhea" id="RHEA-COMP:10000"/>
        <dbReference type="Rhea" id="RHEA-COMP:10001"/>
        <dbReference type="Rhea" id="RHEA-COMP:10858"/>
        <dbReference type="ChEBI" id="CHEBI:15377"/>
        <dbReference type="ChEBI" id="CHEBI:15378"/>
        <dbReference type="ChEBI" id="CHEBI:15379"/>
        <dbReference type="ChEBI" id="CHEBI:33737"/>
        <dbReference type="ChEBI" id="CHEBI:33738"/>
        <dbReference type="ChEBI" id="CHEBI:62731"/>
        <dbReference type="ChEBI" id="CHEBI:84166"/>
        <dbReference type="EC" id="1.14.15.46"/>
    </reaction>
</comment>
<gene>
    <name evidence="11" type="primary">COQ6</name>
    <name evidence="13" type="ORF">HGRIS_004888</name>
</gene>
<evidence type="ECO:0000256" key="1">
    <source>
        <dbReference type="ARBA" id="ARBA00001974"/>
    </source>
</evidence>
<proteinExistence type="inferred from homology"/>
<keyword evidence="14" id="KW-1185">Reference proteome</keyword>